<organism evidence="1 2">
    <name type="scientific">Cyclobacterium qasimii</name>
    <dbReference type="NCBI Taxonomy" id="1350429"/>
    <lineage>
        <taxon>Bacteria</taxon>
        <taxon>Pseudomonadati</taxon>
        <taxon>Bacteroidota</taxon>
        <taxon>Cytophagia</taxon>
        <taxon>Cytophagales</taxon>
        <taxon>Cyclobacteriaceae</taxon>
        <taxon>Cyclobacterium</taxon>
    </lineage>
</organism>
<comment type="caution">
    <text evidence="1">The sequence shown here is derived from an EMBL/GenBank/DDBJ whole genome shotgun (WGS) entry which is preliminary data.</text>
</comment>
<dbReference type="Proteomes" id="UP000321301">
    <property type="component" value="Unassembled WGS sequence"/>
</dbReference>
<evidence type="ECO:0000313" key="1">
    <source>
        <dbReference type="EMBL" id="GEO22858.1"/>
    </source>
</evidence>
<evidence type="ECO:0000313" key="2">
    <source>
        <dbReference type="Proteomes" id="UP000321301"/>
    </source>
</evidence>
<evidence type="ECO:0008006" key="3">
    <source>
        <dbReference type="Google" id="ProtNLM"/>
    </source>
</evidence>
<name>A0A512CF69_9BACT</name>
<sequence>MKHLDRVKELLNYIEKEPNDPFNLYALALEYQNQDKEKASFYFNKLLIEHKDYLPTYYHAALFFANEEHLQKTDKIFSEGIELAKTQNNLHAKKELENAYLNFQFEND</sequence>
<gene>
    <name evidence="1" type="ORF">CQA01_33920</name>
</gene>
<dbReference type="AlphaFoldDB" id="A0A512CF69"/>
<protein>
    <recommendedName>
        <fullName evidence="3">Enzyme of heme biosynthesis</fullName>
    </recommendedName>
</protein>
<dbReference type="EMBL" id="BJYV01000018">
    <property type="protein sequence ID" value="GEO22858.1"/>
    <property type="molecule type" value="Genomic_DNA"/>
</dbReference>
<dbReference type="InterPro" id="IPR011990">
    <property type="entry name" value="TPR-like_helical_dom_sf"/>
</dbReference>
<accession>A0A512CF69</accession>
<proteinExistence type="predicted"/>
<dbReference type="RefSeq" id="WP_020893416.1">
    <property type="nucleotide sequence ID" value="NZ_BJYV01000018.1"/>
</dbReference>
<reference evidence="1 2" key="1">
    <citation type="submission" date="2019-07" db="EMBL/GenBank/DDBJ databases">
        <title>Whole genome shotgun sequence of Cyclobacterium qasimii NBRC 106168.</title>
        <authorList>
            <person name="Hosoyama A."/>
            <person name="Uohara A."/>
            <person name="Ohji S."/>
            <person name="Ichikawa N."/>
        </authorList>
    </citation>
    <scope>NUCLEOTIDE SEQUENCE [LARGE SCALE GENOMIC DNA]</scope>
    <source>
        <strain evidence="1 2">NBRC 106168</strain>
    </source>
</reference>
<dbReference type="Gene3D" id="1.25.40.10">
    <property type="entry name" value="Tetratricopeptide repeat domain"/>
    <property type="match status" value="1"/>
</dbReference>
<keyword evidence="2" id="KW-1185">Reference proteome</keyword>